<accession>A0A1V9Z669</accession>
<dbReference type="Proteomes" id="UP000243579">
    <property type="component" value="Unassembled WGS sequence"/>
</dbReference>
<comment type="caution">
    <text evidence="1">The sequence shown here is derived from an EMBL/GenBank/DDBJ whole genome shotgun (WGS) entry which is preliminary data.</text>
</comment>
<proteinExistence type="predicted"/>
<keyword evidence="2" id="KW-1185">Reference proteome</keyword>
<gene>
    <name evidence="1" type="ORF">ACHHYP_02499</name>
</gene>
<evidence type="ECO:0000313" key="2">
    <source>
        <dbReference type="Proteomes" id="UP000243579"/>
    </source>
</evidence>
<name>A0A1V9Z669_ACHHY</name>
<dbReference type="OrthoDB" id="193465at2759"/>
<dbReference type="InterPro" id="IPR011990">
    <property type="entry name" value="TPR-like_helical_dom_sf"/>
</dbReference>
<dbReference type="AlphaFoldDB" id="A0A1V9Z669"/>
<dbReference type="Gene3D" id="1.25.40.10">
    <property type="entry name" value="Tetratricopeptide repeat domain"/>
    <property type="match status" value="1"/>
</dbReference>
<sequence>MALRTALTRARGFATMVKAADASVTAQLSMFPEFKESEELLREGQAARAVPPLARMLQVCESFSPALATEAAWRLGNVHASIGETKQAIALYQKDATFGKEQSIRAALLAGDASLARSLITGPGSIATDNTPLYTPLVDWLDGQSIDEPNIDATDAYVQVHQALLLLAARSSVDSTTRAFTVNAAVAEKVVGVWTAAAETTSDDDLKAHIFANIGELHMLQAQYEAGMDALSFALKHQEVHPSQRLPLARTLALLATGYHRLGKAVSAEGLFTSALEKYAQGPLTSVERAAFGKAQMAYGDLLCQWEKREAVGSKNIAAGSATLGTAPYLWSFVHLPL</sequence>
<protein>
    <submittedName>
        <fullName evidence="1">Uncharacterized protein</fullName>
    </submittedName>
</protein>
<evidence type="ECO:0000313" key="1">
    <source>
        <dbReference type="EMBL" id="OQR93495.1"/>
    </source>
</evidence>
<dbReference type="SUPFAM" id="SSF48452">
    <property type="entry name" value="TPR-like"/>
    <property type="match status" value="1"/>
</dbReference>
<organism evidence="1 2">
    <name type="scientific">Achlya hypogyna</name>
    <name type="common">Oomycete</name>
    <name type="synonym">Protoachlya hypogyna</name>
    <dbReference type="NCBI Taxonomy" id="1202772"/>
    <lineage>
        <taxon>Eukaryota</taxon>
        <taxon>Sar</taxon>
        <taxon>Stramenopiles</taxon>
        <taxon>Oomycota</taxon>
        <taxon>Saprolegniomycetes</taxon>
        <taxon>Saprolegniales</taxon>
        <taxon>Achlyaceae</taxon>
        <taxon>Achlya</taxon>
    </lineage>
</organism>
<dbReference type="EMBL" id="JNBR01000406">
    <property type="protein sequence ID" value="OQR93495.1"/>
    <property type="molecule type" value="Genomic_DNA"/>
</dbReference>
<reference evidence="1 2" key="1">
    <citation type="journal article" date="2014" name="Genome Biol. Evol.">
        <title>The secreted proteins of Achlya hypogyna and Thraustotheca clavata identify the ancestral oomycete secretome and reveal gene acquisitions by horizontal gene transfer.</title>
        <authorList>
            <person name="Misner I."/>
            <person name="Blouin N."/>
            <person name="Leonard G."/>
            <person name="Richards T.A."/>
            <person name="Lane C.E."/>
        </authorList>
    </citation>
    <scope>NUCLEOTIDE SEQUENCE [LARGE SCALE GENOMIC DNA]</scope>
    <source>
        <strain evidence="1 2">ATCC 48635</strain>
    </source>
</reference>